<protein>
    <submittedName>
        <fullName evidence="2">Uncharacterized protein</fullName>
    </submittedName>
</protein>
<gene>
    <name evidence="2" type="ORF">L4923_22285</name>
</gene>
<evidence type="ECO:0000313" key="2">
    <source>
        <dbReference type="EMBL" id="MCG7507771.1"/>
    </source>
</evidence>
<sequence length="98" mass="10716">MLLALVGLAFLCPSANAHSAPSGWSYDIECCSGLDCYQAPAADVRETKEGYLLSTGELIPYGDRRIRPSRDEFFHACKPGGMTTSRHSLCLYVPDRGM</sequence>
<dbReference type="RefSeq" id="WP_239369262.1">
    <property type="nucleotide sequence ID" value="NZ_JAKREW010000029.1"/>
</dbReference>
<dbReference type="Proteomes" id="UP001201701">
    <property type="component" value="Unassembled WGS sequence"/>
</dbReference>
<dbReference type="EMBL" id="JAKREW010000029">
    <property type="protein sequence ID" value="MCG7507771.1"/>
    <property type="molecule type" value="Genomic_DNA"/>
</dbReference>
<feature type="chain" id="PRO_5046780275" evidence="1">
    <location>
        <begin position="20"/>
        <end position="98"/>
    </location>
</feature>
<proteinExistence type="predicted"/>
<organism evidence="2 3">
    <name type="scientific">Mesorhizobium retamae</name>
    <dbReference type="NCBI Taxonomy" id="2912854"/>
    <lineage>
        <taxon>Bacteria</taxon>
        <taxon>Pseudomonadati</taxon>
        <taxon>Pseudomonadota</taxon>
        <taxon>Alphaproteobacteria</taxon>
        <taxon>Hyphomicrobiales</taxon>
        <taxon>Phyllobacteriaceae</taxon>
        <taxon>Mesorhizobium</taxon>
    </lineage>
</organism>
<evidence type="ECO:0000313" key="3">
    <source>
        <dbReference type="Proteomes" id="UP001201701"/>
    </source>
</evidence>
<accession>A0ABS9QM06</accession>
<keyword evidence="3" id="KW-1185">Reference proteome</keyword>
<name>A0ABS9QM06_9HYPH</name>
<reference evidence="2 3" key="1">
    <citation type="submission" date="2022-02" db="EMBL/GenBank/DDBJ databases">
        <title>Draft genome sequence of Mezorhizobium retamae strain IRAMC:0171 isolated from Retama raetam nodules.</title>
        <authorList>
            <person name="Bengaied R."/>
            <person name="Sbissi I."/>
            <person name="Huber K."/>
            <person name="Ghodbane F."/>
            <person name="Nouioui I."/>
            <person name="Tarhouni M."/>
            <person name="Gtari M."/>
        </authorList>
    </citation>
    <scope>NUCLEOTIDE SEQUENCE [LARGE SCALE GENOMIC DNA]</scope>
    <source>
        <strain evidence="2 3">IRAMC:0171</strain>
    </source>
</reference>
<keyword evidence="1" id="KW-0732">Signal</keyword>
<evidence type="ECO:0000256" key="1">
    <source>
        <dbReference type="SAM" id="SignalP"/>
    </source>
</evidence>
<comment type="caution">
    <text evidence="2">The sequence shown here is derived from an EMBL/GenBank/DDBJ whole genome shotgun (WGS) entry which is preliminary data.</text>
</comment>
<feature type="signal peptide" evidence="1">
    <location>
        <begin position="1"/>
        <end position="19"/>
    </location>
</feature>